<dbReference type="InterPro" id="IPR037185">
    <property type="entry name" value="EmrE-like"/>
</dbReference>
<keyword evidence="9" id="KW-1185">Reference proteome</keyword>
<dbReference type="Pfam" id="PF00892">
    <property type="entry name" value="EamA"/>
    <property type="match status" value="1"/>
</dbReference>
<feature type="transmembrane region" description="Helical" evidence="6">
    <location>
        <begin position="279"/>
        <end position="300"/>
    </location>
</feature>
<keyword evidence="5 6" id="KW-0472">Membrane</keyword>
<comment type="subcellular location">
    <subcellularLocation>
        <location evidence="1 6">Membrane</location>
        <topology evidence="1 6">Multi-pass membrane protein</topology>
    </subcellularLocation>
</comment>
<comment type="similarity">
    <text evidence="2 6">Belongs to the drug/metabolite transporter (DMT) superfamily. Plant drug/metabolite exporter (P-DME) (TC 2.A.7.4) family.</text>
</comment>
<evidence type="ECO:0000256" key="4">
    <source>
        <dbReference type="ARBA" id="ARBA00022989"/>
    </source>
</evidence>
<dbReference type="OrthoDB" id="1727045at2759"/>
<dbReference type="EMBL" id="JXTB01000642">
    <property type="protein sequence ID" value="PON34812.1"/>
    <property type="molecule type" value="Genomic_DNA"/>
</dbReference>
<dbReference type="SUPFAM" id="SSF103481">
    <property type="entry name" value="Multidrug resistance efflux transporter EmrE"/>
    <property type="match status" value="2"/>
</dbReference>
<proteinExistence type="inferred from homology"/>
<organism evidence="8 9">
    <name type="scientific">Parasponia andersonii</name>
    <name type="common">Sponia andersonii</name>
    <dbReference type="NCBI Taxonomy" id="3476"/>
    <lineage>
        <taxon>Eukaryota</taxon>
        <taxon>Viridiplantae</taxon>
        <taxon>Streptophyta</taxon>
        <taxon>Embryophyta</taxon>
        <taxon>Tracheophyta</taxon>
        <taxon>Spermatophyta</taxon>
        <taxon>Magnoliopsida</taxon>
        <taxon>eudicotyledons</taxon>
        <taxon>Gunneridae</taxon>
        <taxon>Pentapetalae</taxon>
        <taxon>rosids</taxon>
        <taxon>fabids</taxon>
        <taxon>Rosales</taxon>
        <taxon>Cannabaceae</taxon>
        <taxon>Parasponia</taxon>
    </lineage>
</organism>
<dbReference type="InterPro" id="IPR000620">
    <property type="entry name" value="EamA_dom"/>
</dbReference>
<feature type="transmembrane region" description="Helical" evidence="6">
    <location>
        <begin position="38"/>
        <end position="62"/>
    </location>
</feature>
<reference evidence="9" key="1">
    <citation type="submission" date="2016-06" db="EMBL/GenBank/DDBJ databases">
        <title>Parallel loss of symbiosis genes in relatives of nitrogen-fixing non-legume Parasponia.</title>
        <authorList>
            <person name="Van Velzen R."/>
            <person name="Holmer R."/>
            <person name="Bu F."/>
            <person name="Rutten L."/>
            <person name="Van Zeijl A."/>
            <person name="Liu W."/>
            <person name="Santuari L."/>
            <person name="Cao Q."/>
            <person name="Sharma T."/>
            <person name="Shen D."/>
            <person name="Roswanjaya Y."/>
            <person name="Wardhani T."/>
            <person name="Kalhor M.S."/>
            <person name="Jansen J."/>
            <person name="Van den Hoogen J."/>
            <person name="Gungor B."/>
            <person name="Hartog M."/>
            <person name="Hontelez J."/>
            <person name="Verver J."/>
            <person name="Yang W.-C."/>
            <person name="Schijlen E."/>
            <person name="Repin R."/>
            <person name="Schilthuizen M."/>
            <person name="Schranz E."/>
            <person name="Heidstra R."/>
            <person name="Miyata K."/>
            <person name="Fedorova E."/>
            <person name="Kohlen W."/>
            <person name="Bisseling T."/>
            <person name="Smit S."/>
            <person name="Geurts R."/>
        </authorList>
    </citation>
    <scope>NUCLEOTIDE SEQUENCE [LARGE SCALE GENOMIC DNA]</scope>
    <source>
        <strain evidence="9">cv. WU1-14</strain>
    </source>
</reference>
<evidence type="ECO:0000259" key="7">
    <source>
        <dbReference type="Pfam" id="PF00892"/>
    </source>
</evidence>
<evidence type="ECO:0000256" key="1">
    <source>
        <dbReference type="ARBA" id="ARBA00004141"/>
    </source>
</evidence>
<dbReference type="STRING" id="3476.A0A2P5AE54"/>
<keyword evidence="3 6" id="KW-0812">Transmembrane</keyword>
<feature type="transmembrane region" description="Helical" evidence="6">
    <location>
        <begin position="102"/>
        <end position="122"/>
    </location>
</feature>
<feature type="domain" description="EamA" evidence="7">
    <location>
        <begin position="23"/>
        <end position="152"/>
    </location>
</feature>
<feature type="transmembrane region" description="Helical" evidence="6">
    <location>
        <begin position="134"/>
        <end position="154"/>
    </location>
</feature>
<dbReference type="GO" id="GO:0016020">
    <property type="term" value="C:membrane"/>
    <property type="evidence" value="ECO:0007669"/>
    <property type="project" value="UniProtKB-SubCell"/>
</dbReference>
<dbReference type="PANTHER" id="PTHR31218">
    <property type="entry name" value="WAT1-RELATED PROTEIN"/>
    <property type="match status" value="1"/>
</dbReference>
<feature type="transmembrane region" description="Helical" evidence="6">
    <location>
        <begin position="183"/>
        <end position="203"/>
    </location>
</feature>
<name>A0A2P5AE54_PARAD</name>
<feature type="transmembrane region" description="Helical" evidence="6">
    <location>
        <begin position="306"/>
        <end position="324"/>
    </location>
</feature>
<evidence type="ECO:0000256" key="5">
    <source>
        <dbReference type="ARBA" id="ARBA00023136"/>
    </source>
</evidence>
<evidence type="ECO:0000313" key="8">
    <source>
        <dbReference type="EMBL" id="PON34812.1"/>
    </source>
</evidence>
<accession>A0A2P5AE54</accession>
<feature type="transmembrane region" description="Helical" evidence="6">
    <location>
        <begin position="215"/>
        <end position="237"/>
    </location>
</feature>
<evidence type="ECO:0000313" key="9">
    <source>
        <dbReference type="Proteomes" id="UP000237105"/>
    </source>
</evidence>
<gene>
    <name evidence="8" type="primary">PanWAT20</name>
    <name evidence="8" type="ORF">PanWU01x14_341590</name>
</gene>
<protein>
    <recommendedName>
        <fullName evidence="6">WAT1-related protein</fullName>
    </recommendedName>
</protein>
<dbReference type="InterPro" id="IPR030184">
    <property type="entry name" value="WAT1-related"/>
</dbReference>
<sequence>MGGWHCKKEVVPLSAMAAVEFATVGVNTLYKAATSKGLSYFVFIAYTYVIGTLVLLPLPFIFRKRDNPSLQPSFLYRIVLLALIGLSANLCAYKGIEYSSPSLSSAASNLTPAFTFVLAVIFRMETMKLRSSITQIKIIGTMLSVSGALVAVLYKGHTIISSSSPQAPSLSLEYLLGTSEKNWVIGGLLLVSQFLLTSVWYILQTQVVKMYPNEIIVVLLYFMCITTMAVPICFIAETNLRAWTLRPDITLVAIVLSGFFGVPFSSLIHTWGLHLKGPLYISIFRPLSIAIAAAVGVIFLGDALCLGSVVGAAILLLGLYAVVWGKAQEDDTKGCDSDKMGDLADDVKIPLLQSCKVEDV</sequence>
<evidence type="ECO:0000256" key="6">
    <source>
        <dbReference type="RuleBase" id="RU363077"/>
    </source>
</evidence>
<evidence type="ECO:0000256" key="3">
    <source>
        <dbReference type="ARBA" id="ARBA00022692"/>
    </source>
</evidence>
<dbReference type="Proteomes" id="UP000237105">
    <property type="component" value="Unassembled WGS sequence"/>
</dbReference>
<dbReference type="AlphaFoldDB" id="A0A2P5AE54"/>
<dbReference type="GO" id="GO:0022857">
    <property type="term" value="F:transmembrane transporter activity"/>
    <property type="evidence" value="ECO:0007669"/>
    <property type="project" value="InterPro"/>
</dbReference>
<keyword evidence="4 6" id="KW-1133">Transmembrane helix</keyword>
<feature type="transmembrane region" description="Helical" evidence="6">
    <location>
        <begin position="74"/>
        <end position="96"/>
    </location>
</feature>
<evidence type="ECO:0000256" key="2">
    <source>
        <dbReference type="ARBA" id="ARBA00007635"/>
    </source>
</evidence>
<comment type="caution">
    <text evidence="8">The sequence shown here is derived from an EMBL/GenBank/DDBJ whole genome shotgun (WGS) entry which is preliminary data.</text>
</comment>
<feature type="transmembrane region" description="Helical" evidence="6">
    <location>
        <begin position="249"/>
        <end position="267"/>
    </location>
</feature>